<reference evidence="1" key="1">
    <citation type="submission" date="2014-09" db="EMBL/GenBank/DDBJ databases">
        <authorList>
            <person name="Magalhaes I.L.F."/>
            <person name="Oliveira U."/>
            <person name="Santos F.R."/>
            <person name="Vidigal T.H.D.A."/>
            <person name="Brescovit A.D."/>
            <person name="Santos A.J."/>
        </authorList>
    </citation>
    <scope>NUCLEOTIDE SEQUENCE</scope>
    <source>
        <tissue evidence="1">Shoot tissue taken approximately 20 cm above the soil surface</tissue>
    </source>
</reference>
<accession>A0A0A9GVD2</accession>
<dbReference type="EMBL" id="GBRH01169394">
    <property type="protein sequence ID" value="JAE28502.1"/>
    <property type="molecule type" value="Transcribed_RNA"/>
</dbReference>
<organism evidence="1">
    <name type="scientific">Arundo donax</name>
    <name type="common">Giant reed</name>
    <name type="synonym">Donax arundinaceus</name>
    <dbReference type="NCBI Taxonomy" id="35708"/>
    <lineage>
        <taxon>Eukaryota</taxon>
        <taxon>Viridiplantae</taxon>
        <taxon>Streptophyta</taxon>
        <taxon>Embryophyta</taxon>
        <taxon>Tracheophyta</taxon>
        <taxon>Spermatophyta</taxon>
        <taxon>Magnoliopsida</taxon>
        <taxon>Liliopsida</taxon>
        <taxon>Poales</taxon>
        <taxon>Poaceae</taxon>
        <taxon>PACMAD clade</taxon>
        <taxon>Arundinoideae</taxon>
        <taxon>Arundineae</taxon>
        <taxon>Arundo</taxon>
    </lineage>
</organism>
<dbReference type="AlphaFoldDB" id="A0A0A9GVD2"/>
<evidence type="ECO:0000313" key="1">
    <source>
        <dbReference type="EMBL" id="JAE28502.1"/>
    </source>
</evidence>
<sequence length="76" mass="8491">MITQVLQFNIDSCCILAAMGEEEIQFEKLNKIPASNVNLKGVTEDCALEMYASSGRSCWISLCVEFVRQFCNSTAF</sequence>
<name>A0A0A9GVD2_ARUDO</name>
<proteinExistence type="predicted"/>
<protein>
    <submittedName>
        <fullName evidence="1">Uncharacterized protein</fullName>
    </submittedName>
</protein>
<reference evidence="1" key="2">
    <citation type="journal article" date="2015" name="Data Brief">
        <title>Shoot transcriptome of the giant reed, Arundo donax.</title>
        <authorList>
            <person name="Barrero R.A."/>
            <person name="Guerrero F.D."/>
            <person name="Moolhuijzen P."/>
            <person name="Goolsby J.A."/>
            <person name="Tidwell J."/>
            <person name="Bellgard S.E."/>
            <person name="Bellgard M.I."/>
        </authorList>
    </citation>
    <scope>NUCLEOTIDE SEQUENCE</scope>
    <source>
        <tissue evidence="1">Shoot tissue taken approximately 20 cm above the soil surface</tissue>
    </source>
</reference>